<dbReference type="RefSeq" id="WP_283225117.1">
    <property type="nucleotide sequence ID" value="NZ_JASGBH010000010.1"/>
</dbReference>
<proteinExistence type="predicted"/>
<dbReference type="EMBL" id="JASGBH010000010">
    <property type="protein sequence ID" value="MDI9234770.1"/>
    <property type="molecule type" value="Genomic_DNA"/>
</dbReference>
<feature type="domain" description="TNase-like" evidence="2">
    <location>
        <begin position="22"/>
        <end position="144"/>
    </location>
</feature>
<sequence>MIARGLWLCLLVWPALGFAEPTETTAWVSWVMDGDTLLLVPQGQKEPVKVRVDGIDAPESCQPGGEAARDAMIRLAMRKTVQVREFGQDHYGRQVAQVSIDGVDLGAEMVRTGMAWAYRYRAGAGPYAKLQKRAQEDKRGLFGASETAMTPAVFRKFHGSCHAPVN</sequence>
<gene>
    <name evidence="3" type="ORF">QLQ16_13110</name>
</gene>
<dbReference type="PANTHER" id="PTHR12302:SF26">
    <property type="entry name" value="BLR1266 PROTEIN"/>
    <property type="match status" value="1"/>
</dbReference>
<dbReference type="Pfam" id="PF00565">
    <property type="entry name" value="SNase"/>
    <property type="match status" value="1"/>
</dbReference>
<comment type="caution">
    <text evidence="3">The sequence shown here is derived from an EMBL/GenBank/DDBJ whole genome shotgun (WGS) entry which is preliminary data.</text>
</comment>
<dbReference type="Proteomes" id="UP001431902">
    <property type="component" value="Unassembled WGS sequence"/>
</dbReference>
<dbReference type="InterPro" id="IPR016071">
    <property type="entry name" value="Staphylococal_nuclease_OB-fold"/>
</dbReference>
<evidence type="ECO:0000259" key="2">
    <source>
        <dbReference type="PROSITE" id="PS50830"/>
    </source>
</evidence>
<evidence type="ECO:0000313" key="4">
    <source>
        <dbReference type="Proteomes" id="UP001431902"/>
    </source>
</evidence>
<evidence type="ECO:0000313" key="3">
    <source>
        <dbReference type="EMBL" id="MDI9234770.1"/>
    </source>
</evidence>
<keyword evidence="1" id="KW-0732">Signal</keyword>
<dbReference type="PANTHER" id="PTHR12302">
    <property type="entry name" value="EBNA2 BINDING PROTEIN P100"/>
    <property type="match status" value="1"/>
</dbReference>
<dbReference type="Gene3D" id="2.40.50.90">
    <property type="match status" value="1"/>
</dbReference>
<reference evidence="3" key="1">
    <citation type="submission" date="2023-05" db="EMBL/GenBank/DDBJ databases">
        <title>Limnohabitans sp. strain HM2-2 Genome sequencing and assembly.</title>
        <authorList>
            <person name="Jung Y."/>
        </authorList>
    </citation>
    <scope>NUCLEOTIDE SEQUENCE</scope>
    <source>
        <strain evidence="3">HM2-2</strain>
    </source>
</reference>
<keyword evidence="4" id="KW-1185">Reference proteome</keyword>
<feature type="chain" id="PRO_5045054465" evidence="1">
    <location>
        <begin position="20"/>
        <end position="166"/>
    </location>
</feature>
<dbReference type="SUPFAM" id="SSF50199">
    <property type="entry name" value="Staphylococcal nuclease"/>
    <property type="match status" value="1"/>
</dbReference>
<feature type="signal peptide" evidence="1">
    <location>
        <begin position="1"/>
        <end position="19"/>
    </location>
</feature>
<evidence type="ECO:0000256" key="1">
    <source>
        <dbReference type="SAM" id="SignalP"/>
    </source>
</evidence>
<dbReference type="PROSITE" id="PS50830">
    <property type="entry name" value="TNASE_3"/>
    <property type="match status" value="1"/>
</dbReference>
<protein>
    <submittedName>
        <fullName evidence="3">Thermonuclease family protein</fullName>
    </submittedName>
</protein>
<dbReference type="InterPro" id="IPR035437">
    <property type="entry name" value="SNase_OB-fold_sf"/>
</dbReference>
<organism evidence="3 4">
    <name type="scientific">Limnohabitans lacus</name>
    <dbReference type="NCBI Taxonomy" id="3045173"/>
    <lineage>
        <taxon>Bacteria</taxon>
        <taxon>Pseudomonadati</taxon>
        <taxon>Pseudomonadota</taxon>
        <taxon>Betaproteobacteria</taxon>
        <taxon>Burkholderiales</taxon>
        <taxon>Comamonadaceae</taxon>
        <taxon>Limnohabitans</taxon>
    </lineage>
</organism>
<dbReference type="SMART" id="SM00318">
    <property type="entry name" value="SNc"/>
    <property type="match status" value="1"/>
</dbReference>
<accession>A0ABT6X9H8</accession>
<name>A0ABT6X9H8_9BURK</name>